<keyword evidence="4" id="KW-1003">Cell membrane</keyword>
<feature type="domain" description="ABC transmembrane type-1" evidence="10">
    <location>
        <begin position="425"/>
        <end position="657"/>
    </location>
</feature>
<evidence type="ECO:0000256" key="3">
    <source>
        <dbReference type="ARBA" id="ARBA00022448"/>
    </source>
</evidence>
<evidence type="ECO:0000256" key="6">
    <source>
        <dbReference type="ARBA" id="ARBA00022692"/>
    </source>
</evidence>
<comment type="caution">
    <text evidence="11">The sequence shown here is derived from an EMBL/GenBank/DDBJ whole genome shotgun (WGS) entry which is preliminary data.</text>
</comment>
<proteinExistence type="inferred from homology"/>
<reference evidence="11 12" key="1">
    <citation type="submission" date="2018-02" db="EMBL/GenBank/DDBJ databases">
        <title>Mycoplasma marinum and Mycoplasma todarodis sp. nov., moderately halophilic and psychrotolerant mycoplasmas isolated from cephalopods.</title>
        <authorList>
            <person name="Viver T."/>
        </authorList>
    </citation>
    <scope>NUCLEOTIDE SEQUENCE [LARGE SCALE GENOMIC DNA]</scope>
    <source>
        <strain evidence="11 12">5H</strain>
    </source>
</reference>
<evidence type="ECO:0000313" key="11">
    <source>
        <dbReference type="EMBL" id="TCG11657.1"/>
    </source>
</evidence>
<feature type="transmembrane region" description="Helical" evidence="9">
    <location>
        <begin position="529"/>
        <end position="550"/>
    </location>
</feature>
<dbReference type="GO" id="GO:0015423">
    <property type="term" value="F:ABC-type maltose transporter activity"/>
    <property type="evidence" value="ECO:0007669"/>
    <property type="project" value="TreeGrafter"/>
</dbReference>
<feature type="transmembrane region" description="Helical" evidence="9">
    <location>
        <begin position="463"/>
        <end position="484"/>
    </location>
</feature>
<evidence type="ECO:0000256" key="1">
    <source>
        <dbReference type="ARBA" id="ARBA00004651"/>
    </source>
</evidence>
<dbReference type="EMBL" id="PSZP01000004">
    <property type="protein sequence ID" value="TCG11657.1"/>
    <property type="molecule type" value="Genomic_DNA"/>
</dbReference>
<dbReference type="Gene3D" id="1.10.3720.10">
    <property type="entry name" value="MetI-like"/>
    <property type="match status" value="1"/>
</dbReference>
<protein>
    <recommendedName>
        <fullName evidence="10">ABC transmembrane type-1 domain-containing protein</fullName>
    </recommendedName>
</protein>
<keyword evidence="3 9" id="KW-0813">Transport</keyword>
<gene>
    <name evidence="11" type="ORF">C4B25_00920</name>
</gene>
<evidence type="ECO:0000256" key="2">
    <source>
        <dbReference type="ARBA" id="ARBA00009047"/>
    </source>
</evidence>
<evidence type="ECO:0000259" key="10">
    <source>
        <dbReference type="PROSITE" id="PS50928"/>
    </source>
</evidence>
<dbReference type="Proteomes" id="UP000291072">
    <property type="component" value="Unassembled WGS sequence"/>
</dbReference>
<keyword evidence="7 9" id="KW-1133">Transmembrane helix</keyword>
<evidence type="ECO:0000256" key="5">
    <source>
        <dbReference type="ARBA" id="ARBA00022597"/>
    </source>
</evidence>
<feature type="transmembrane region" description="Helical" evidence="9">
    <location>
        <begin position="429"/>
        <end position="451"/>
    </location>
</feature>
<dbReference type="SUPFAM" id="SSF161098">
    <property type="entry name" value="MetI-like"/>
    <property type="match status" value="1"/>
</dbReference>
<keyword evidence="6 9" id="KW-0812">Transmembrane</keyword>
<feature type="transmembrane region" description="Helical" evidence="9">
    <location>
        <begin position="227"/>
        <end position="243"/>
    </location>
</feature>
<feature type="transmembrane region" description="Helical" evidence="9">
    <location>
        <begin position="302"/>
        <end position="323"/>
    </location>
</feature>
<dbReference type="PROSITE" id="PS50928">
    <property type="entry name" value="ABC_TM1"/>
    <property type="match status" value="1"/>
</dbReference>
<evidence type="ECO:0000256" key="7">
    <source>
        <dbReference type="ARBA" id="ARBA00022989"/>
    </source>
</evidence>
<dbReference type="PANTHER" id="PTHR47314:SF1">
    <property type="entry name" value="MALTOSE_MALTODEXTRIN TRANSPORT SYSTEM PERMEASE PROTEIN MALF"/>
    <property type="match status" value="1"/>
</dbReference>
<dbReference type="RefSeq" id="WP_131613186.1">
    <property type="nucleotide sequence ID" value="NZ_PSZP01000004.1"/>
</dbReference>
<feature type="transmembrane region" description="Helical" evidence="9">
    <location>
        <begin position="250"/>
        <end position="269"/>
    </location>
</feature>
<dbReference type="PANTHER" id="PTHR47314">
    <property type="entry name" value="MALTOSE/MALTODEXTRIN TRANSPORT SYSTEM PERMEASE PROTEIN MALF"/>
    <property type="match status" value="1"/>
</dbReference>
<dbReference type="Pfam" id="PF00528">
    <property type="entry name" value="BPD_transp_1"/>
    <property type="match status" value="1"/>
</dbReference>
<feature type="transmembrane region" description="Helical" evidence="9">
    <location>
        <begin position="355"/>
        <end position="384"/>
    </location>
</feature>
<evidence type="ECO:0000256" key="9">
    <source>
        <dbReference type="RuleBase" id="RU363032"/>
    </source>
</evidence>
<keyword evidence="8 9" id="KW-0472">Membrane</keyword>
<accession>A0A4R0XV11</accession>
<dbReference type="InterPro" id="IPR035906">
    <property type="entry name" value="MetI-like_sf"/>
</dbReference>
<keyword evidence="12" id="KW-1185">Reference proteome</keyword>
<dbReference type="GO" id="GO:0042956">
    <property type="term" value="P:maltodextrin transmembrane transport"/>
    <property type="evidence" value="ECO:0007669"/>
    <property type="project" value="TreeGrafter"/>
</dbReference>
<name>A0A4R0XV11_9MOLU</name>
<comment type="similarity">
    <text evidence="2">Belongs to the binding-protein-dependent transport system permease family. MalFG subfamily.</text>
</comment>
<keyword evidence="5" id="KW-0762">Sugar transport</keyword>
<organism evidence="11 12">
    <name type="scientific">Mycoplasma todarodis</name>
    <dbReference type="NCBI Taxonomy" id="1937191"/>
    <lineage>
        <taxon>Bacteria</taxon>
        <taxon>Bacillati</taxon>
        <taxon>Mycoplasmatota</taxon>
        <taxon>Mollicutes</taxon>
        <taxon>Mycoplasmataceae</taxon>
        <taxon>Mycoplasma</taxon>
    </lineage>
</organism>
<feature type="transmembrane region" description="Helical" evidence="9">
    <location>
        <begin position="579"/>
        <end position="605"/>
    </location>
</feature>
<dbReference type="GO" id="GO:1990060">
    <property type="term" value="C:maltose transport complex"/>
    <property type="evidence" value="ECO:0007669"/>
    <property type="project" value="TreeGrafter"/>
</dbReference>
<comment type="subcellular location">
    <subcellularLocation>
        <location evidence="1 9">Cell membrane</location>
        <topology evidence="1 9">Multi-pass membrane protein</topology>
    </subcellularLocation>
</comment>
<feature type="transmembrane region" description="Helical" evidence="9">
    <location>
        <begin position="640"/>
        <end position="662"/>
    </location>
</feature>
<dbReference type="OrthoDB" id="9778687at2"/>
<evidence type="ECO:0000256" key="8">
    <source>
        <dbReference type="ARBA" id="ARBA00023136"/>
    </source>
</evidence>
<dbReference type="InterPro" id="IPR000515">
    <property type="entry name" value="MetI-like"/>
</dbReference>
<sequence>MDKKELISGEKESFEPLINSNYFKHFKMIAKMKREAKKDFKSNIDKKEWTNIQIKQLIFWEKQAFIYEKIKEIDYDALSKFEIANVKLDYLKKKFKMQKEDWINFSKSAKDIRVKAVETNDSKAQQEINAINSKKIKDLENIKSLRDNKKVSRAAYKAEKKRIKMFAKSDVRQIKMLEEKYNKRENFIFDSYRLIKGRQNLNKKHRAELQYINKKNPFESKIKGRRWFAVGMNALLPGLGTILNKQYIKGIIQTIFSSIFLAFVLIFALGKFGEVSDMQIHGQGLRGLFTLGSEPIIDDSRYFLIEGIVTTVFLALYAIYLYISVRNAYIVGKAMEKGSRPNTWKETRKYLSEDGFSYVVTFPLYLIITFATILPLVVSIVIIFTNYGEVGHVPPGDLITWSGIDNLRRIFDFSGQEGKRFLNVLSWSFIWGLGATLTSTVAGIGLALMVNNKRIKGKKLIRLIYILPTAIPGLITILYFKIIFANNGMFNQEISPILFPWVDKLENAATHAQFSDIKWKTDVSTLKSLLFVINIWLGFTGMFLLVTGLLQSISQELYEAADVDGANSFTKFSKITAPLLMYQIAPLLIGAFVGGFNNFGLIYLFNEGGPVNSQDLAGPGETDILLSYVFKLVRDKQQPALGAAYVLLISLILGGIGLAGFLRTKTFKEAF</sequence>
<evidence type="ECO:0000313" key="12">
    <source>
        <dbReference type="Proteomes" id="UP000291072"/>
    </source>
</evidence>
<dbReference type="AlphaFoldDB" id="A0A4R0XV11"/>
<evidence type="ECO:0000256" key="4">
    <source>
        <dbReference type="ARBA" id="ARBA00022475"/>
    </source>
</evidence>
<dbReference type="CDD" id="cd06261">
    <property type="entry name" value="TM_PBP2"/>
    <property type="match status" value="1"/>
</dbReference>